<evidence type="ECO:0000313" key="9">
    <source>
        <dbReference type="Proteomes" id="UP001500755"/>
    </source>
</evidence>
<feature type="domain" description="Thioredoxin" evidence="7">
    <location>
        <begin position="1"/>
        <end position="105"/>
    </location>
</feature>
<keyword evidence="4" id="KW-1015">Disulfide bond</keyword>
<comment type="caution">
    <text evidence="8">The sequence shown here is derived from an EMBL/GenBank/DDBJ whole genome shotgun (WGS) entry which is preliminary data.</text>
</comment>
<dbReference type="Proteomes" id="UP001500755">
    <property type="component" value="Unassembled WGS sequence"/>
</dbReference>
<dbReference type="Gene3D" id="3.40.30.10">
    <property type="entry name" value="Glutaredoxin"/>
    <property type="match status" value="1"/>
</dbReference>
<dbReference type="InterPro" id="IPR005746">
    <property type="entry name" value="Thioredoxin"/>
</dbReference>
<dbReference type="PROSITE" id="PS00194">
    <property type="entry name" value="THIOREDOXIN_1"/>
    <property type="match status" value="1"/>
</dbReference>
<proteinExistence type="inferred from homology"/>
<name>A0ABN2T6E0_9MICO</name>
<evidence type="ECO:0000256" key="1">
    <source>
        <dbReference type="ARBA" id="ARBA00008987"/>
    </source>
</evidence>
<evidence type="ECO:0000256" key="2">
    <source>
        <dbReference type="ARBA" id="ARBA00022448"/>
    </source>
</evidence>
<sequence length="135" mass="14379">MATLEITKESLASTIDDNDIVLLDFWADWCGPCKNFAPVFEAASEAEPDIVFGKIDTEDQQELAAGFRITSIPTLMAFREGVLVFSQAGALPGPVLDDLISQVKGLDMEEVHAKVAEAQKAQAAQAAAEGAQPEA</sequence>
<dbReference type="PROSITE" id="PS51352">
    <property type="entry name" value="THIOREDOXIN_2"/>
    <property type="match status" value="1"/>
</dbReference>
<dbReference type="CDD" id="cd02947">
    <property type="entry name" value="TRX_family"/>
    <property type="match status" value="1"/>
</dbReference>
<dbReference type="EMBL" id="BAAANO010000004">
    <property type="protein sequence ID" value="GAA1999520.1"/>
    <property type="molecule type" value="Genomic_DNA"/>
</dbReference>
<evidence type="ECO:0000256" key="6">
    <source>
        <dbReference type="NCBIfam" id="TIGR01068"/>
    </source>
</evidence>
<reference evidence="8 9" key="1">
    <citation type="journal article" date="2019" name="Int. J. Syst. Evol. Microbiol.">
        <title>The Global Catalogue of Microorganisms (GCM) 10K type strain sequencing project: providing services to taxonomists for standard genome sequencing and annotation.</title>
        <authorList>
            <consortium name="The Broad Institute Genomics Platform"/>
            <consortium name="The Broad Institute Genome Sequencing Center for Infectious Disease"/>
            <person name="Wu L."/>
            <person name="Ma J."/>
        </authorList>
    </citation>
    <scope>NUCLEOTIDE SEQUENCE [LARGE SCALE GENOMIC DNA]</scope>
    <source>
        <strain evidence="8 9">JCM 14546</strain>
    </source>
</reference>
<keyword evidence="5" id="KW-0676">Redox-active center</keyword>
<dbReference type="InterPro" id="IPR013766">
    <property type="entry name" value="Thioredoxin_domain"/>
</dbReference>
<evidence type="ECO:0000256" key="3">
    <source>
        <dbReference type="ARBA" id="ARBA00022982"/>
    </source>
</evidence>
<comment type="similarity">
    <text evidence="1">Belongs to the thioredoxin family.</text>
</comment>
<dbReference type="SUPFAM" id="SSF52833">
    <property type="entry name" value="Thioredoxin-like"/>
    <property type="match status" value="1"/>
</dbReference>
<gene>
    <name evidence="8" type="primary">trxA_2</name>
    <name evidence="8" type="ORF">GCM10009755_03850</name>
</gene>
<dbReference type="InterPro" id="IPR017937">
    <property type="entry name" value="Thioredoxin_CS"/>
</dbReference>
<dbReference type="PRINTS" id="PR00421">
    <property type="entry name" value="THIOREDOXIN"/>
</dbReference>
<keyword evidence="3" id="KW-0249">Electron transport</keyword>
<protein>
    <recommendedName>
        <fullName evidence="6">Thioredoxin</fullName>
    </recommendedName>
</protein>
<dbReference type="PANTHER" id="PTHR45663">
    <property type="entry name" value="GEO12009P1"/>
    <property type="match status" value="1"/>
</dbReference>
<keyword evidence="9" id="KW-1185">Reference proteome</keyword>
<evidence type="ECO:0000313" key="8">
    <source>
        <dbReference type="EMBL" id="GAA1999520.1"/>
    </source>
</evidence>
<accession>A0ABN2T6E0</accession>
<keyword evidence="2" id="KW-0813">Transport</keyword>
<evidence type="ECO:0000256" key="5">
    <source>
        <dbReference type="ARBA" id="ARBA00023284"/>
    </source>
</evidence>
<evidence type="ECO:0000256" key="4">
    <source>
        <dbReference type="ARBA" id="ARBA00023157"/>
    </source>
</evidence>
<dbReference type="Pfam" id="PF00085">
    <property type="entry name" value="Thioredoxin"/>
    <property type="match status" value="1"/>
</dbReference>
<dbReference type="NCBIfam" id="TIGR01068">
    <property type="entry name" value="thioredoxin"/>
    <property type="match status" value="1"/>
</dbReference>
<dbReference type="PANTHER" id="PTHR45663:SF40">
    <property type="entry name" value="THIOREDOXIN 2"/>
    <property type="match status" value="1"/>
</dbReference>
<organism evidence="8 9">
    <name type="scientific">Brevibacterium samyangense</name>
    <dbReference type="NCBI Taxonomy" id="366888"/>
    <lineage>
        <taxon>Bacteria</taxon>
        <taxon>Bacillati</taxon>
        <taxon>Actinomycetota</taxon>
        <taxon>Actinomycetes</taxon>
        <taxon>Micrococcales</taxon>
        <taxon>Brevibacteriaceae</taxon>
        <taxon>Brevibacterium</taxon>
    </lineage>
</organism>
<dbReference type="InterPro" id="IPR036249">
    <property type="entry name" value="Thioredoxin-like_sf"/>
</dbReference>
<evidence type="ECO:0000259" key="7">
    <source>
        <dbReference type="PROSITE" id="PS51352"/>
    </source>
</evidence>